<gene>
    <name evidence="3" type="ORF">ACFQ44_04515</name>
</gene>
<keyword evidence="1" id="KW-0812">Transmembrane</keyword>
<accession>A0ABW4D306</accession>
<evidence type="ECO:0000256" key="1">
    <source>
        <dbReference type="SAM" id="Phobius"/>
    </source>
</evidence>
<keyword evidence="1" id="KW-1133">Transmembrane helix</keyword>
<evidence type="ECO:0000259" key="2">
    <source>
        <dbReference type="Pfam" id="PF19087"/>
    </source>
</evidence>
<dbReference type="RefSeq" id="WP_203644184.1">
    <property type="nucleotide sequence ID" value="NZ_BOLN01000003.1"/>
</dbReference>
<feature type="domain" description="DUF5776" evidence="2">
    <location>
        <begin position="62"/>
        <end position="130"/>
    </location>
</feature>
<dbReference type="InterPro" id="IPR044081">
    <property type="entry name" value="DUF5776"/>
</dbReference>
<dbReference type="Pfam" id="PF19087">
    <property type="entry name" value="DUF5776"/>
    <property type="match status" value="1"/>
</dbReference>
<name>A0ABW4D306_9LACO</name>
<sequence length="135" mass="14919">MSVWTKGILSIMVAASVGFGWNYVWTKSNHYTGRLYESSTLTAEAEGAHGLSLRTDKKGEAAPFKVYAKQKLYRYAQPTFTASQRVQVYPQEAKAHAPVFTVVGKARSSNGVARYKLNDGTYITADQQYVQAVGE</sequence>
<evidence type="ECO:0000313" key="4">
    <source>
        <dbReference type="Proteomes" id="UP001597189"/>
    </source>
</evidence>
<comment type="caution">
    <text evidence="3">The sequence shown here is derived from an EMBL/GenBank/DDBJ whole genome shotgun (WGS) entry which is preliminary data.</text>
</comment>
<reference evidence="4" key="1">
    <citation type="journal article" date="2019" name="Int. J. Syst. Evol. Microbiol.">
        <title>The Global Catalogue of Microorganisms (GCM) 10K type strain sequencing project: providing services to taxonomists for standard genome sequencing and annotation.</title>
        <authorList>
            <consortium name="The Broad Institute Genomics Platform"/>
            <consortium name="The Broad Institute Genome Sequencing Center for Infectious Disease"/>
            <person name="Wu L."/>
            <person name="Ma J."/>
        </authorList>
    </citation>
    <scope>NUCLEOTIDE SEQUENCE [LARGE SCALE GENOMIC DNA]</scope>
    <source>
        <strain evidence="4">CCM 8979</strain>
    </source>
</reference>
<keyword evidence="4" id="KW-1185">Reference proteome</keyword>
<dbReference type="EMBL" id="JBHTOD010000003">
    <property type="protein sequence ID" value="MFD1454950.1"/>
    <property type="molecule type" value="Genomic_DNA"/>
</dbReference>
<protein>
    <submittedName>
        <fullName evidence="3">DUF5776 domain-containing protein</fullName>
    </submittedName>
</protein>
<organism evidence="3 4">
    <name type="scientific">Levilactobacillus lanxiensis</name>
    <dbReference type="NCBI Taxonomy" id="2799568"/>
    <lineage>
        <taxon>Bacteria</taxon>
        <taxon>Bacillati</taxon>
        <taxon>Bacillota</taxon>
        <taxon>Bacilli</taxon>
        <taxon>Lactobacillales</taxon>
        <taxon>Lactobacillaceae</taxon>
        <taxon>Levilactobacillus</taxon>
    </lineage>
</organism>
<proteinExistence type="predicted"/>
<feature type="transmembrane region" description="Helical" evidence="1">
    <location>
        <begin position="6"/>
        <end position="25"/>
    </location>
</feature>
<dbReference type="Proteomes" id="UP001597189">
    <property type="component" value="Unassembled WGS sequence"/>
</dbReference>
<keyword evidence="1" id="KW-0472">Membrane</keyword>
<evidence type="ECO:0000313" key="3">
    <source>
        <dbReference type="EMBL" id="MFD1454950.1"/>
    </source>
</evidence>